<dbReference type="OrthoDB" id="187488at2157"/>
<dbReference type="EMBL" id="FOIC01000001">
    <property type="protein sequence ID" value="SES68481.1"/>
    <property type="molecule type" value="Genomic_DNA"/>
</dbReference>
<evidence type="ECO:0000313" key="3">
    <source>
        <dbReference type="EMBL" id="SES68481.1"/>
    </source>
</evidence>
<dbReference type="RefSeq" id="WP_092929006.1">
    <property type="nucleotide sequence ID" value="NZ_FMZP01000002.1"/>
</dbReference>
<evidence type="ECO:0000313" key="5">
    <source>
        <dbReference type="Proteomes" id="UP000324021"/>
    </source>
</evidence>
<reference evidence="3" key="2">
    <citation type="submission" date="2016-10" db="EMBL/GenBank/DDBJ databases">
        <authorList>
            <person name="de Groot N.N."/>
        </authorList>
    </citation>
    <scope>NUCLEOTIDE SEQUENCE [LARGE SCALE GENOMIC DNA]</scope>
    <source>
        <strain evidence="3">CDM_6</strain>
    </source>
</reference>
<keyword evidence="4" id="KW-1185">Reference proteome</keyword>
<dbReference type="Proteomes" id="UP000199320">
    <property type="component" value="Unassembled WGS sequence"/>
</dbReference>
<dbReference type="Pfam" id="PF26408">
    <property type="entry name" value="DUF8106"/>
    <property type="match status" value="1"/>
</dbReference>
<dbReference type="SUPFAM" id="SSF57783">
    <property type="entry name" value="Zinc beta-ribbon"/>
    <property type="match status" value="1"/>
</dbReference>
<name>A0A1H9YHT3_9EURY</name>
<dbReference type="AlphaFoldDB" id="A0A1H9YHT3"/>
<evidence type="ECO:0000259" key="1">
    <source>
        <dbReference type="Pfam" id="PF26408"/>
    </source>
</evidence>
<accession>A0A1H9YHT3</accession>
<dbReference type="Proteomes" id="UP000324021">
    <property type="component" value="Unassembled WGS sequence"/>
</dbReference>
<gene>
    <name evidence="3" type="ORF">SAMN04488694_101114</name>
    <name evidence="2" type="ORF">SAMN05192552_1002114</name>
</gene>
<dbReference type="Gene3D" id="2.20.25.10">
    <property type="match status" value="1"/>
</dbReference>
<protein>
    <submittedName>
        <fullName evidence="3">TFIIB zinc-binding</fullName>
    </submittedName>
</protein>
<organism evidence="3 4">
    <name type="scientific">Natrinema hispanicum</name>
    <dbReference type="NCBI Taxonomy" id="392421"/>
    <lineage>
        <taxon>Archaea</taxon>
        <taxon>Methanobacteriati</taxon>
        <taxon>Methanobacteriota</taxon>
        <taxon>Stenosarchaea group</taxon>
        <taxon>Halobacteria</taxon>
        <taxon>Halobacteriales</taxon>
        <taxon>Natrialbaceae</taxon>
        <taxon>Natrinema</taxon>
    </lineage>
</organism>
<evidence type="ECO:0000313" key="4">
    <source>
        <dbReference type="Proteomes" id="UP000199320"/>
    </source>
</evidence>
<sequence>MTTSPAHDDSPPPTETQKTVLFCPDCGHRSPITGDWDVTTTASERLLVCTDCGSVIDRRSVRRSDPIETPEGLPT</sequence>
<reference evidence="4 5" key="1">
    <citation type="submission" date="2016-10" db="EMBL/GenBank/DDBJ databases">
        <authorList>
            <person name="Varghese N."/>
            <person name="Submissions S."/>
        </authorList>
    </citation>
    <scope>NUCLEOTIDE SEQUENCE [LARGE SCALE GENOMIC DNA]</scope>
    <source>
        <strain evidence="2 5">CDM_1</strain>
        <strain evidence="4">CDM_6</strain>
    </source>
</reference>
<dbReference type="EMBL" id="FMZP01000002">
    <property type="protein sequence ID" value="SDC20701.1"/>
    <property type="molecule type" value="Genomic_DNA"/>
</dbReference>
<feature type="domain" description="DUF8106" evidence="1">
    <location>
        <begin position="17"/>
        <end position="59"/>
    </location>
</feature>
<dbReference type="InterPro" id="IPR058419">
    <property type="entry name" value="DUF8106"/>
</dbReference>
<proteinExistence type="predicted"/>
<evidence type="ECO:0000313" key="2">
    <source>
        <dbReference type="EMBL" id="SDC20701.1"/>
    </source>
</evidence>